<dbReference type="PANTHER" id="PTHR47069:SF11">
    <property type="entry name" value="OS04G0275550 PROTEIN"/>
    <property type="match status" value="1"/>
</dbReference>
<sequence length="212" mass="23977">MSNKLQTLKKRFKRWMDLQKYTGLGRDKTTGGVAADQELLEAIDDIENALDNQDTQDDDAQAPGAPPPYLEQLLWLYGSPKDRGSFMCAGGIADSVSPPNDAPAGSSNKRAAVETEVDSPPKKKSCSTEDYMRQLTECIQERSARDRTREQIDVAECMEILRQDGVQEGSELHFKAMDLFRKSVCRTLFKSLQDPENRIKWIDWTWTNGKLQ</sequence>
<evidence type="ECO:0000313" key="2">
    <source>
        <dbReference type="EMBL" id="KAG2614145.1"/>
    </source>
</evidence>
<accession>A0A8T0TY08</accession>
<comment type="caution">
    <text evidence="2">The sequence shown here is derived from an EMBL/GenBank/DDBJ whole genome shotgun (WGS) entry which is preliminary data.</text>
</comment>
<evidence type="ECO:0000256" key="1">
    <source>
        <dbReference type="SAM" id="MobiDB-lite"/>
    </source>
</evidence>
<reference evidence="2" key="1">
    <citation type="submission" date="2020-05" db="EMBL/GenBank/DDBJ databases">
        <title>WGS assembly of Panicum virgatum.</title>
        <authorList>
            <person name="Lovell J.T."/>
            <person name="Jenkins J."/>
            <person name="Shu S."/>
            <person name="Juenger T.E."/>
            <person name="Schmutz J."/>
        </authorList>
    </citation>
    <scope>NUCLEOTIDE SEQUENCE</scope>
    <source>
        <strain evidence="2">AP13</strain>
    </source>
</reference>
<feature type="region of interest" description="Disordered" evidence="1">
    <location>
        <begin position="46"/>
        <end position="66"/>
    </location>
</feature>
<evidence type="ECO:0000313" key="3">
    <source>
        <dbReference type="Proteomes" id="UP000823388"/>
    </source>
</evidence>
<dbReference type="OrthoDB" id="696230at2759"/>
<dbReference type="AlphaFoldDB" id="A0A8T0TY08"/>
<name>A0A8T0TY08_PANVG</name>
<dbReference type="Proteomes" id="UP000823388">
    <property type="component" value="Chromosome 4K"/>
</dbReference>
<dbReference type="PANTHER" id="PTHR47069">
    <property type="match status" value="1"/>
</dbReference>
<dbReference type="EMBL" id="CM029043">
    <property type="protein sequence ID" value="KAG2614145.1"/>
    <property type="molecule type" value="Genomic_DNA"/>
</dbReference>
<protein>
    <submittedName>
        <fullName evidence="2">Uncharacterized protein</fullName>
    </submittedName>
</protein>
<gene>
    <name evidence="2" type="ORF">PVAP13_4KG380802</name>
</gene>
<proteinExistence type="predicted"/>
<feature type="compositionally biased region" description="Acidic residues" evidence="1">
    <location>
        <begin position="46"/>
        <end position="60"/>
    </location>
</feature>
<keyword evidence="3" id="KW-1185">Reference proteome</keyword>
<feature type="region of interest" description="Disordered" evidence="1">
    <location>
        <begin position="96"/>
        <end position="126"/>
    </location>
</feature>
<organism evidence="2 3">
    <name type="scientific">Panicum virgatum</name>
    <name type="common">Blackwell switchgrass</name>
    <dbReference type="NCBI Taxonomy" id="38727"/>
    <lineage>
        <taxon>Eukaryota</taxon>
        <taxon>Viridiplantae</taxon>
        <taxon>Streptophyta</taxon>
        <taxon>Embryophyta</taxon>
        <taxon>Tracheophyta</taxon>
        <taxon>Spermatophyta</taxon>
        <taxon>Magnoliopsida</taxon>
        <taxon>Liliopsida</taxon>
        <taxon>Poales</taxon>
        <taxon>Poaceae</taxon>
        <taxon>PACMAD clade</taxon>
        <taxon>Panicoideae</taxon>
        <taxon>Panicodae</taxon>
        <taxon>Paniceae</taxon>
        <taxon>Panicinae</taxon>
        <taxon>Panicum</taxon>
        <taxon>Panicum sect. Hiantes</taxon>
    </lineage>
</organism>